<dbReference type="Proteomes" id="UP000193719">
    <property type="component" value="Unassembled WGS sequence"/>
</dbReference>
<dbReference type="AlphaFoldDB" id="A0A1Y1V5C9"/>
<organism evidence="2 3">
    <name type="scientific">Piromyces finnis</name>
    <dbReference type="NCBI Taxonomy" id="1754191"/>
    <lineage>
        <taxon>Eukaryota</taxon>
        <taxon>Fungi</taxon>
        <taxon>Fungi incertae sedis</taxon>
        <taxon>Chytridiomycota</taxon>
        <taxon>Chytridiomycota incertae sedis</taxon>
        <taxon>Neocallimastigomycetes</taxon>
        <taxon>Neocallimastigales</taxon>
        <taxon>Neocallimastigaceae</taxon>
        <taxon>Piromyces</taxon>
    </lineage>
</organism>
<feature type="transmembrane region" description="Helical" evidence="1">
    <location>
        <begin position="229"/>
        <end position="252"/>
    </location>
</feature>
<proteinExistence type="predicted"/>
<dbReference type="STRING" id="1754191.A0A1Y1V5C9"/>
<dbReference type="EMBL" id="MCFH01000030">
    <property type="protein sequence ID" value="ORX47641.1"/>
    <property type="molecule type" value="Genomic_DNA"/>
</dbReference>
<evidence type="ECO:0000313" key="3">
    <source>
        <dbReference type="Proteomes" id="UP000193719"/>
    </source>
</evidence>
<keyword evidence="3" id="KW-1185">Reference proteome</keyword>
<feature type="transmembrane region" description="Helical" evidence="1">
    <location>
        <begin position="129"/>
        <end position="149"/>
    </location>
</feature>
<gene>
    <name evidence="2" type="ORF">BCR36DRAFT_295243</name>
</gene>
<reference evidence="2 3" key="1">
    <citation type="submission" date="2016-08" db="EMBL/GenBank/DDBJ databases">
        <title>Genomes of anaerobic fungi encode conserved fungal cellulosomes for biomass hydrolysis.</title>
        <authorList>
            <consortium name="DOE Joint Genome Institute"/>
            <person name="Haitjema C.H."/>
            <person name="Gilmore S.P."/>
            <person name="Henske J.K."/>
            <person name="Solomon K.V."/>
            <person name="De Groot R."/>
            <person name="Kuo A."/>
            <person name="Mondo S.J."/>
            <person name="Salamov A.A."/>
            <person name="Labutti K."/>
            <person name="Zhao Z."/>
            <person name="Chiniquy J."/>
            <person name="Barry K."/>
            <person name="Brewer H.M."/>
            <person name="Purvine S.O."/>
            <person name="Wright A.T."/>
            <person name="Boxma B."/>
            <person name="Van Alen T."/>
            <person name="Hackstein J.H."/>
            <person name="Baker S.E."/>
            <person name="Grigoriev I.V."/>
            <person name="O'Malley M.A."/>
        </authorList>
    </citation>
    <scope>NUCLEOTIDE SEQUENCE [LARGE SCALE GENOMIC DNA]</scope>
    <source>
        <strain evidence="3">finn</strain>
    </source>
</reference>
<keyword evidence="1" id="KW-0812">Transmembrane</keyword>
<protein>
    <submittedName>
        <fullName evidence="2">Uncharacterized protein</fullName>
    </submittedName>
</protein>
<keyword evidence="1" id="KW-1133">Transmembrane helix</keyword>
<evidence type="ECO:0000313" key="2">
    <source>
        <dbReference type="EMBL" id="ORX47641.1"/>
    </source>
</evidence>
<accession>A0A1Y1V5C9</accession>
<keyword evidence="1" id="KW-0472">Membrane</keyword>
<feature type="transmembrane region" description="Helical" evidence="1">
    <location>
        <begin position="21"/>
        <end position="46"/>
    </location>
</feature>
<evidence type="ECO:0000256" key="1">
    <source>
        <dbReference type="SAM" id="Phobius"/>
    </source>
</evidence>
<sequence>MQYLLILSEHSNGQKLKVDGYQYVINSYICNSYFPWVCLIILLNFINWKRPIILILILHWFFRSTGDLLRNTMELRPMDDNMYWPYSQKNWYISNAVAHIFWLLGEIIGDWYPLIRTKAVTLNKEKLKFVYTTCILHNLVKVIGMYCYFMKFPIDLRHMDENGNLLHGITQYSIAWWSTVSLMQISSLLYDLSVISALKTCLFNKIEEYKTFIKNTFLDKFKQISEFRIFFSMIFSIAFLPFVITFVIYLLSEFKKNNTLQYASSDTSIEQLRQVVLNFNYTLMYIDQALLLYFIRKTNHPSEKNLSFSLQKPPSNNSIQFLNYSKIDFTNNNSNTNNSISQMSKNIYGTLVSPKLSNITSLNINDYYPMHHINHPPNNIPFYDIKEKNNILILDIHNNNESSLSNLLAVNKTWLDKYDNM</sequence>
<feature type="transmembrane region" description="Helical" evidence="1">
    <location>
        <begin position="90"/>
        <end position="109"/>
    </location>
</feature>
<comment type="caution">
    <text evidence="2">The sequence shown here is derived from an EMBL/GenBank/DDBJ whole genome shotgun (WGS) entry which is preliminary data.</text>
</comment>
<dbReference type="OrthoDB" id="10418633at2759"/>
<name>A0A1Y1V5C9_9FUNG</name>
<reference evidence="2 3" key="2">
    <citation type="submission" date="2016-08" db="EMBL/GenBank/DDBJ databases">
        <title>Pervasive Adenine N6-methylation of Active Genes in Fungi.</title>
        <authorList>
            <consortium name="DOE Joint Genome Institute"/>
            <person name="Mondo S.J."/>
            <person name="Dannebaum R.O."/>
            <person name="Kuo R.C."/>
            <person name="Labutti K."/>
            <person name="Haridas S."/>
            <person name="Kuo A."/>
            <person name="Salamov A."/>
            <person name="Ahrendt S.R."/>
            <person name="Lipzen A."/>
            <person name="Sullivan W."/>
            <person name="Andreopoulos W.B."/>
            <person name="Clum A."/>
            <person name="Lindquist E."/>
            <person name="Daum C."/>
            <person name="Ramamoorthy G.K."/>
            <person name="Gryganskyi A."/>
            <person name="Culley D."/>
            <person name="Magnuson J.K."/>
            <person name="James T.Y."/>
            <person name="O'Malley M.A."/>
            <person name="Stajich J.E."/>
            <person name="Spatafora J.W."/>
            <person name="Visel A."/>
            <person name="Grigoriev I.V."/>
        </authorList>
    </citation>
    <scope>NUCLEOTIDE SEQUENCE [LARGE SCALE GENOMIC DNA]</scope>
    <source>
        <strain evidence="3">finn</strain>
    </source>
</reference>